<dbReference type="EMBL" id="UOET01000405">
    <property type="protein sequence ID" value="VAW29687.1"/>
    <property type="molecule type" value="Genomic_DNA"/>
</dbReference>
<accession>A0A3B0UWE5</accession>
<protein>
    <recommendedName>
        <fullName evidence="2">Helix-hairpin-helix domain-containing protein</fullName>
    </recommendedName>
</protein>
<reference evidence="1" key="1">
    <citation type="submission" date="2018-06" db="EMBL/GenBank/DDBJ databases">
        <authorList>
            <person name="Zhirakovskaya E."/>
        </authorList>
    </citation>
    <scope>NUCLEOTIDE SEQUENCE</scope>
</reference>
<dbReference type="InterPro" id="IPR010994">
    <property type="entry name" value="RuvA_2-like"/>
</dbReference>
<name>A0A3B0UWE5_9ZZZZ</name>
<dbReference type="AlphaFoldDB" id="A0A3B0UWE5"/>
<organism evidence="1">
    <name type="scientific">hydrothermal vent metagenome</name>
    <dbReference type="NCBI Taxonomy" id="652676"/>
    <lineage>
        <taxon>unclassified sequences</taxon>
        <taxon>metagenomes</taxon>
        <taxon>ecological metagenomes</taxon>
    </lineage>
</organism>
<dbReference type="SUPFAM" id="SSF47781">
    <property type="entry name" value="RuvA domain 2-like"/>
    <property type="match status" value="1"/>
</dbReference>
<evidence type="ECO:0000313" key="1">
    <source>
        <dbReference type="EMBL" id="VAW29687.1"/>
    </source>
</evidence>
<evidence type="ECO:0008006" key="2">
    <source>
        <dbReference type="Google" id="ProtNLM"/>
    </source>
</evidence>
<proteinExistence type="predicted"/>
<sequence length="708" mass="81711">MKHYFTYCLFLFSVLFFVISRNAEAQNGDTLHNPAEFLTNQMENLAKSSDRQQDYSDLADEYIYFTRHPININGTGTNKLLHLHLLNEAQLASLRDYIHENGTILSIYELQYVSGFNAQTIQQLRPFIKTGIPNKAKPFSWKRALKYGRHQLLIRYSQLLEPVAGYAVPADSAYLKPGSVYLGTPQKLYLRYGFRSGDHLRWGFTTEKDAGEMLFANHLSDSVRQILGSRKPHFPDFFSAYAYVSDMGVLKKAIIGDYHLEFGQGLCLWSGLTFGKSAETTSVKYYGAGIRPNTSVNENRFFRGAAFTLGKKNIEFTAFYSRNKVDGSFFITPSGKDEIRTILETGNHRTISELLNENRLTINAFGGHVDYTYHFVRVGVTYYRTRLSLPLEPDWKLYRQFYFRGKQLNNASVDMNLQFSRFSFFGELAANPGASLAGVAGINVYPSDRLALTLSYRNISPDYKVIYAAPFMESGSVNNERGIYLGVKILISRVFTFKAYADYYSFPWLRFQINGPSTGKAFLAELDMVPKKNISMYFRIRYQQRTENTSESGEYHPLLTAKSYADYRYTISYFALPRLVFKTRIEYVRFAKASFREKGFLMYQDIVCRLLKFPLNISFRYALFDTDGWNSRIYAYESDVLYAYTIPAYYDKGQRIYLLLHYQLKKHINIWLKISRTLFFNRKSISSGPEAIAGNHKTSIKLQVQLKF</sequence>
<gene>
    <name evidence="1" type="ORF">MNBD_BACTEROID07-1745</name>
</gene>